<proteinExistence type="predicted"/>
<protein>
    <submittedName>
        <fullName evidence="7">RNA-binding protein, putative</fullName>
    </submittedName>
</protein>
<evidence type="ECO:0000256" key="1">
    <source>
        <dbReference type="ARBA" id="ARBA00022884"/>
    </source>
</evidence>
<reference evidence="7" key="1">
    <citation type="submission" date="2016-09" db="EMBL/GenBank/DDBJ databases">
        <authorList>
            <person name="Hebert L."/>
            <person name="Moumen B."/>
        </authorList>
    </citation>
    <scope>NUCLEOTIDE SEQUENCE [LARGE SCALE GENOMIC DNA]</scope>
    <source>
        <strain evidence="7">OVI</strain>
    </source>
</reference>
<sequence length="441" mass="49984">MQQYTLRVAGLADGTADDAVREFFTRFGEVTECSVAGTEATVSYKNQDDYAEALRMDGCEFDVGVTLKVEAVEKTTEDVPQADGAGAGSAEDAAGEVSNGANRDGLSDTGNTEESNKQKRFRDDYKVAVRHLPDDATEQQLRNMFQSAGTILDFFLEPRRRYAFVGFDSREAVEAALKMTGTELNGTIINVELKRTVSRESQLEMKVVVKNLPPDVTENSIRNFFAAVGEPVDIFIHERKMFAFVGFADESACAAAIQMDGTEMDGHRVQIERRQRQRCFKCNKEGHVATQCRGEPTCRTCGRPGHMARDCRMQPGSYDRNRGGNMGAMGRMGHAPPGGYYMGPMGGDRRGDVGRRPPYNDRRVGGEYDRRRPRSRSRSPSYERRHRRRSRSRSRSRTRSRSPKRFTRERERGRDRSRSPSRRRYPREGERPRVRDDRVRD</sequence>
<dbReference type="RefSeq" id="XP_067078323.1">
    <property type="nucleotide sequence ID" value="XM_067222222.1"/>
</dbReference>
<dbReference type="GO" id="GO:0005634">
    <property type="term" value="C:nucleus"/>
    <property type="evidence" value="ECO:0007669"/>
    <property type="project" value="TreeGrafter"/>
</dbReference>
<keyword evidence="2" id="KW-0479">Metal-binding</keyword>
<keyword evidence="2" id="KW-0863">Zinc-finger</keyword>
<dbReference type="Proteomes" id="UP000195570">
    <property type="component" value="Unassembled WGS sequence"/>
</dbReference>
<dbReference type="InterPro" id="IPR036875">
    <property type="entry name" value="Znf_CCHC_sf"/>
</dbReference>
<feature type="domain" description="RRM" evidence="5">
    <location>
        <begin position="125"/>
        <end position="196"/>
    </location>
</feature>
<feature type="compositionally biased region" description="Low complexity" evidence="4">
    <location>
        <begin position="82"/>
        <end position="96"/>
    </location>
</feature>
<evidence type="ECO:0000256" key="3">
    <source>
        <dbReference type="PROSITE-ProRule" id="PRU00176"/>
    </source>
</evidence>
<feature type="domain" description="RRM" evidence="5">
    <location>
        <begin position="4"/>
        <end position="74"/>
    </location>
</feature>
<dbReference type="SUPFAM" id="SSF57756">
    <property type="entry name" value="Retrovirus zinc finger-like domains"/>
    <property type="match status" value="1"/>
</dbReference>
<name>A0A1G4I4Y9_TRYEQ</name>
<feature type="domain" description="CCHC-type" evidence="6">
    <location>
        <begin position="298"/>
        <end position="312"/>
    </location>
</feature>
<dbReference type="GO" id="GO:0008270">
    <property type="term" value="F:zinc ion binding"/>
    <property type="evidence" value="ECO:0007669"/>
    <property type="project" value="UniProtKB-KW"/>
</dbReference>
<dbReference type="InterPro" id="IPR012677">
    <property type="entry name" value="Nucleotide-bd_a/b_plait_sf"/>
</dbReference>
<dbReference type="InterPro" id="IPR000504">
    <property type="entry name" value="RRM_dom"/>
</dbReference>
<dbReference type="GO" id="GO:0003729">
    <property type="term" value="F:mRNA binding"/>
    <property type="evidence" value="ECO:0007669"/>
    <property type="project" value="TreeGrafter"/>
</dbReference>
<dbReference type="PROSITE" id="PS50158">
    <property type="entry name" value="ZF_CCHC"/>
    <property type="match status" value="2"/>
</dbReference>
<dbReference type="SUPFAM" id="SSF54928">
    <property type="entry name" value="RNA-binding domain, RBD"/>
    <property type="match status" value="3"/>
</dbReference>
<feature type="compositionally biased region" description="Basic and acidic residues" evidence="4">
    <location>
        <begin position="347"/>
        <end position="370"/>
    </location>
</feature>
<dbReference type="InterPro" id="IPR001878">
    <property type="entry name" value="Znf_CCHC"/>
</dbReference>
<dbReference type="CDD" id="cd00590">
    <property type="entry name" value="RRM_SF"/>
    <property type="match status" value="3"/>
</dbReference>
<feature type="region of interest" description="Disordered" evidence="4">
    <location>
        <begin position="75"/>
        <end position="122"/>
    </location>
</feature>
<dbReference type="SMR" id="A0A1G4I4Y9"/>
<keyword evidence="8" id="KW-1185">Reference proteome</keyword>
<feature type="region of interest" description="Disordered" evidence="4">
    <location>
        <begin position="340"/>
        <end position="441"/>
    </location>
</feature>
<dbReference type="Gene3D" id="4.10.60.10">
    <property type="entry name" value="Zinc finger, CCHC-type"/>
    <property type="match status" value="1"/>
</dbReference>
<dbReference type="SMART" id="SM00343">
    <property type="entry name" value="ZnF_C2HC"/>
    <property type="match status" value="2"/>
</dbReference>
<dbReference type="PANTHER" id="PTHR48025:SF1">
    <property type="entry name" value="RRM DOMAIN-CONTAINING PROTEIN"/>
    <property type="match status" value="1"/>
</dbReference>
<dbReference type="Gene3D" id="3.30.70.330">
    <property type="match status" value="3"/>
</dbReference>
<dbReference type="PANTHER" id="PTHR48025">
    <property type="entry name" value="OS02G0815200 PROTEIN"/>
    <property type="match status" value="1"/>
</dbReference>
<dbReference type="EMBL" id="CZPT02000654">
    <property type="protein sequence ID" value="SCU66952.1"/>
    <property type="molecule type" value="Genomic_DNA"/>
</dbReference>
<dbReference type="Pfam" id="PF00076">
    <property type="entry name" value="RRM_1"/>
    <property type="match status" value="3"/>
</dbReference>
<keyword evidence="1 3" id="KW-0694">RNA-binding</keyword>
<evidence type="ECO:0000256" key="4">
    <source>
        <dbReference type="SAM" id="MobiDB-lite"/>
    </source>
</evidence>
<feature type="domain" description="CCHC-type" evidence="6">
    <location>
        <begin position="278"/>
        <end position="293"/>
    </location>
</feature>
<dbReference type="InterPro" id="IPR035979">
    <property type="entry name" value="RBD_domain_sf"/>
</dbReference>
<dbReference type="VEuPathDB" id="TriTrypDB:TEOVI_000036300"/>
<feature type="compositionally biased region" description="Basic and acidic residues" evidence="4">
    <location>
        <begin position="426"/>
        <end position="441"/>
    </location>
</feature>
<dbReference type="PROSITE" id="PS50102">
    <property type="entry name" value="RRM"/>
    <property type="match status" value="3"/>
</dbReference>
<dbReference type="SMART" id="SM00360">
    <property type="entry name" value="RRM"/>
    <property type="match status" value="3"/>
</dbReference>
<gene>
    <name evidence="7" type="ORF">TEOVI_000036300</name>
</gene>
<evidence type="ECO:0000256" key="2">
    <source>
        <dbReference type="PROSITE-ProRule" id="PRU00047"/>
    </source>
</evidence>
<dbReference type="Pfam" id="PF00098">
    <property type="entry name" value="zf-CCHC"/>
    <property type="match status" value="2"/>
</dbReference>
<organism evidence="7 8">
    <name type="scientific">Trypanosoma equiperdum</name>
    <dbReference type="NCBI Taxonomy" id="5694"/>
    <lineage>
        <taxon>Eukaryota</taxon>
        <taxon>Discoba</taxon>
        <taxon>Euglenozoa</taxon>
        <taxon>Kinetoplastea</taxon>
        <taxon>Metakinetoplastina</taxon>
        <taxon>Trypanosomatida</taxon>
        <taxon>Trypanosomatidae</taxon>
        <taxon>Trypanosoma</taxon>
    </lineage>
</organism>
<dbReference type="GeneID" id="92374303"/>
<comment type="caution">
    <text evidence="7">The sequence shown here is derived from an EMBL/GenBank/DDBJ whole genome shotgun (WGS) entry which is preliminary data.</text>
</comment>
<dbReference type="InterPro" id="IPR050502">
    <property type="entry name" value="Euk_RNA-bind_prot"/>
</dbReference>
<evidence type="ECO:0000313" key="8">
    <source>
        <dbReference type="Proteomes" id="UP000195570"/>
    </source>
</evidence>
<evidence type="ECO:0000313" key="7">
    <source>
        <dbReference type="EMBL" id="SCU66952.1"/>
    </source>
</evidence>
<evidence type="ECO:0000259" key="5">
    <source>
        <dbReference type="PROSITE" id="PS50102"/>
    </source>
</evidence>
<accession>A0A1G4I4Y9</accession>
<feature type="compositionally biased region" description="Basic residues" evidence="4">
    <location>
        <begin position="384"/>
        <end position="405"/>
    </location>
</feature>
<feature type="domain" description="RRM" evidence="5">
    <location>
        <begin position="205"/>
        <end position="276"/>
    </location>
</feature>
<evidence type="ECO:0000259" key="6">
    <source>
        <dbReference type="PROSITE" id="PS50158"/>
    </source>
</evidence>
<dbReference type="AlphaFoldDB" id="A0A1G4I4Y9"/>
<keyword evidence="2" id="KW-0862">Zinc</keyword>
<feature type="compositionally biased region" description="Basic and acidic residues" evidence="4">
    <location>
        <begin position="406"/>
        <end position="418"/>
    </location>
</feature>